<feature type="transmembrane region" description="Helical" evidence="4">
    <location>
        <begin position="45"/>
        <end position="65"/>
    </location>
</feature>
<dbReference type="InterPro" id="IPR004358">
    <property type="entry name" value="Sig_transdc_His_kin-like_C"/>
</dbReference>
<keyword evidence="4" id="KW-0812">Transmembrane</keyword>
<dbReference type="InterPro" id="IPR003661">
    <property type="entry name" value="HisK_dim/P_dom"/>
</dbReference>
<feature type="domain" description="PAS" evidence="6">
    <location>
        <begin position="190"/>
        <end position="230"/>
    </location>
</feature>
<evidence type="ECO:0000256" key="2">
    <source>
        <dbReference type="ARBA" id="ARBA00012438"/>
    </source>
</evidence>
<dbReference type="GO" id="GO:0000155">
    <property type="term" value="F:phosphorelay sensor kinase activity"/>
    <property type="evidence" value="ECO:0007669"/>
    <property type="project" value="InterPro"/>
</dbReference>
<evidence type="ECO:0000256" key="4">
    <source>
        <dbReference type="SAM" id="Phobius"/>
    </source>
</evidence>
<feature type="domain" description="Histidine kinase" evidence="5">
    <location>
        <begin position="315"/>
        <end position="534"/>
    </location>
</feature>
<dbReference type="CDD" id="cd00130">
    <property type="entry name" value="PAS"/>
    <property type="match status" value="1"/>
</dbReference>
<dbReference type="Gene3D" id="1.10.287.130">
    <property type="match status" value="1"/>
</dbReference>
<dbReference type="PROSITE" id="PS50109">
    <property type="entry name" value="HIS_KIN"/>
    <property type="match status" value="1"/>
</dbReference>
<dbReference type="Pfam" id="PF13188">
    <property type="entry name" value="PAS_8"/>
    <property type="match status" value="1"/>
</dbReference>
<dbReference type="SMART" id="SM00388">
    <property type="entry name" value="HisKA"/>
    <property type="match status" value="1"/>
</dbReference>
<feature type="transmembrane region" description="Helical" evidence="4">
    <location>
        <begin position="86"/>
        <end position="114"/>
    </location>
</feature>
<evidence type="ECO:0000256" key="3">
    <source>
        <dbReference type="ARBA" id="ARBA00022553"/>
    </source>
</evidence>
<dbReference type="SUPFAM" id="SSF55874">
    <property type="entry name" value="ATPase domain of HSP90 chaperone/DNA topoisomerase II/histidine kinase"/>
    <property type="match status" value="1"/>
</dbReference>
<feature type="transmembrane region" description="Helical" evidence="4">
    <location>
        <begin position="120"/>
        <end position="137"/>
    </location>
</feature>
<dbReference type="CDD" id="cd00075">
    <property type="entry name" value="HATPase"/>
    <property type="match status" value="1"/>
</dbReference>
<dbReference type="SUPFAM" id="SSF55785">
    <property type="entry name" value="PYP-like sensor domain (PAS domain)"/>
    <property type="match status" value="1"/>
</dbReference>
<dbReference type="Pfam" id="PF02518">
    <property type="entry name" value="HATPase_c"/>
    <property type="match status" value="1"/>
</dbReference>
<dbReference type="SUPFAM" id="SSF47384">
    <property type="entry name" value="Homodimeric domain of signal transducing histidine kinase"/>
    <property type="match status" value="1"/>
</dbReference>
<dbReference type="InterPro" id="IPR003594">
    <property type="entry name" value="HATPase_dom"/>
</dbReference>
<evidence type="ECO:0000313" key="8">
    <source>
        <dbReference type="Proteomes" id="UP000003704"/>
    </source>
</evidence>
<keyword evidence="4" id="KW-1133">Transmembrane helix</keyword>
<dbReference type="PROSITE" id="PS50112">
    <property type="entry name" value="PAS"/>
    <property type="match status" value="1"/>
</dbReference>
<dbReference type="PRINTS" id="PR00344">
    <property type="entry name" value="BCTRLSENSOR"/>
</dbReference>
<organism evidence="7 8">
    <name type="scientific">Hydrocarboniphaga effusa AP103</name>
    <dbReference type="NCBI Taxonomy" id="1172194"/>
    <lineage>
        <taxon>Bacteria</taxon>
        <taxon>Pseudomonadati</taxon>
        <taxon>Pseudomonadota</taxon>
        <taxon>Gammaproteobacteria</taxon>
        <taxon>Nevskiales</taxon>
        <taxon>Nevskiaceae</taxon>
        <taxon>Hydrocarboniphaga</taxon>
    </lineage>
</organism>
<dbReference type="STRING" id="1172194.WQQ_24270"/>
<accession>I8T4H0</accession>
<proteinExistence type="predicted"/>
<dbReference type="Gene3D" id="3.30.565.10">
    <property type="entry name" value="Histidine kinase-like ATPase, C-terminal domain"/>
    <property type="match status" value="1"/>
</dbReference>
<dbReference type="PANTHER" id="PTHR43065:SF52">
    <property type="entry name" value="SENSOR PROTEIN KINASE PILS"/>
    <property type="match status" value="1"/>
</dbReference>
<feature type="transmembrane region" description="Helical" evidence="4">
    <location>
        <begin position="12"/>
        <end position="29"/>
    </location>
</feature>
<protein>
    <recommendedName>
        <fullName evidence="2">histidine kinase</fullName>
        <ecNumber evidence="2">2.7.13.3</ecNumber>
    </recommendedName>
</protein>
<dbReference type="InterPro" id="IPR035965">
    <property type="entry name" value="PAS-like_dom_sf"/>
</dbReference>
<dbReference type="EMBL" id="AKGD01000002">
    <property type="protein sequence ID" value="EIT68845.1"/>
    <property type="molecule type" value="Genomic_DNA"/>
</dbReference>
<evidence type="ECO:0000259" key="5">
    <source>
        <dbReference type="PROSITE" id="PS50109"/>
    </source>
</evidence>
<dbReference type="PANTHER" id="PTHR43065">
    <property type="entry name" value="SENSOR HISTIDINE KINASE"/>
    <property type="match status" value="1"/>
</dbReference>
<reference evidence="7 8" key="1">
    <citation type="journal article" date="2012" name="J. Bacteriol.">
        <title>Genome Sequence of n-Alkane-Degrading Hydrocarboniphaga effusa Strain AP103T (ATCC BAA-332T).</title>
        <authorList>
            <person name="Chang H.K."/>
            <person name="Zylstra G.J."/>
            <person name="Chae J.C."/>
        </authorList>
    </citation>
    <scope>NUCLEOTIDE SEQUENCE [LARGE SCALE GENOMIC DNA]</scope>
    <source>
        <strain evidence="7 8">AP103</strain>
    </source>
</reference>
<comment type="caution">
    <text evidence="7">The sequence shown here is derived from an EMBL/GenBank/DDBJ whole genome shotgun (WGS) entry which is preliminary data.</text>
</comment>
<dbReference type="EC" id="2.7.13.3" evidence="2"/>
<dbReference type="InterPro" id="IPR036890">
    <property type="entry name" value="HATPase_C_sf"/>
</dbReference>
<sequence>MPTRNEEWRVLRLLSLYRLLLVSALVFIFESDYADQLFPAVHSESFRSTCILYGVSALVLMGLLPRRQPELAAQAQLQVGIDIASLALLLLTCGGIGTGLGTLLVTPVVAAALVMSRRMAMLQAAIATLAVFGVEILRGLDHQTQSSDFTASGVLGLMLFGAGLAANTVARRARASEALAEQVGSEFESLSELNESIVASMQSGVLVVDDDGYIRSYNAAAAQLLGFSDDLHGARLEPHASPIARVLRHWRESGHSDATPLSLHADGAEIIPRISRLGRHYDGHGAALIVLDDATRLREQAQQMKLAALGRLSANIAHEIRNPLSAIHHATELLAESEVFTHDDHAQDKRLLEMIRRHSERIEKIVRDVLAMSRREPANPQTLALKACLVRFAGHYQEGFPDQPRPIELLDIPASLSVRFDADHLQQILFNLWDNAFSHGASESSSVMVLLSAGVDELGKPWLEVSDNGAGIPEALRERMFEPFFTTAHQGTGLGLFLTRELCEYNQARIAYRGAESPNEVVGARFRISFASPLPAQ</sequence>
<name>I8T4H0_9GAMM</name>
<dbReference type="InterPro" id="IPR005467">
    <property type="entry name" value="His_kinase_dom"/>
</dbReference>
<dbReference type="SMART" id="SM00387">
    <property type="entry name" value="HATPase_c"/>
    <property type="match status" value="1"/>
</dbReference>
<keyword evidence="4" id="KW-0472">Membrane</keyword>
<comment type="catalytic activity">
    <reaction evidence="1">
        <text>ATP + protein L-histidine = ADP + protein N-phospho-L-histidine.</text>
        <dbReference type="EC" id="2.7.13.3"/>
    </reaction>
</comment>
<dbReference type="Pfam" id="PF25323">
    <property type="entry name" value="6TM_PilS"/>
    <property type="match status" value="1"/>
</dbReference>
<dbReference type="Pfam" id="PF00512">
    <property type="entry name" value="HisKA"/>
    <property type="match status" value="1"/>
</dbReference>
<dbReference type="Gene3D" id="3.30.450.20">
    <property type="entry name" value="PAS domain"/>
    <property type="match status" value="1"/>
</dbReference>
<dbReference type="AlphaFoldDB" id="I8T4H0"/>
<dbReference type="Proteomes" id="UP000003704">
    <property type="component" value="Unassembled WGS sequence"/>
</dbReference>
<gene>
    <name evidence="7" type="ORF">WQQ_24270</name>
</gene>
<dbReference type="InterPro" id="IPR000014">
    <property type="entry name" value="PAS"/>
</dbReference>
<dbReference type="CDD" id="cd00082">
    <property type="entry name" value="HisKA"/>
    <property type="match status" value="1"/>
</dbReference>
<keyword evidence="8" id="KW-1185">Reference proteome</keyword>
<evidence type="ECO:0000313" key="7">
    <source>
        <dbReference type="EMBL" id="EIT68845.1"/>
    </source>
</evidence>
<dbReference type="InterPro" id="IPR036097">
    <property type="entry name" value="HisK_dim/P_sf"/>
</dbReference>
<evidence type="ECO:0000256" key="1">
    <source>
        <dbReference type="ARBA" id="ARBA00000085"/>
    </source>
</evidence>
<feature type="transmembrane region" description="Helical" evidence="4">
    <location>
        <begin position="149"/>
        <end position="170"/>
    </location>
</feature>
<keyword evidence="3" id="KW-0597">Phosphoprotein</keyword>
<evidence type="ECO:0000259" key="6">
    <source>
        <dbReference type="PROSITE" id="PS50112"/>
    </source>
</evidence>